<dbReference type="RefSeq" id="WP_320427082.1">
    <property type="nucleotide sequence ID" value="NZ_JAXCLA010000014.1"/>
</dbReference>
<reference evidence="2 3" key="1">
    <citation type="submission" date="2023-11" db="EMBL/GenBank/DDBJ databases">
        <title>Paucibacter sp. nov., isolated from fresh soil in Korea.</title>
        <authorList>
            <person name="Le N.T.T."/>
        </authorList>
    </citation>
    <scope>NUCLEOTIDE SEQUENCE [LARGE SCALE GENOMIC DNA]</scope>
    <source>
        <strain evidence="2 3">R3-3</strain>
    </source>
</reference>
<dbReference type="SMART" id="SM00260">
    <property type="entry name" value="CheW"/>
    <property type="match status" value="1"/>
</dbReference>
<feature type="domain" description="CheW-like" evidence="1">
    <location>
        <begin position="7"/>
        <end position="144"/>
    </location>
</feature>
<evidence type="ECO:0000313" key="3">
    <source>
        <dbReference type="Proteomes" id="UP001285263"/>
    </source>
</evidence>
<dbReference type="InterPro" id="IPR036061">
    <property type="entry name" value="CheW-like_dom_sf"/>
</dbReference>
<dbReference type="InterPro" id="IPR002545">
    <property type="entry name" value="CheW-lke_dom"/>
</dbReference>
<dbReference type="EMBL" id="JAXCLA010000014">
    <property type="protein sequence ID" value="MDY0749115.1"/>
    <property type="molecule type" value="Genomic_DNA"/>
</dbReference>
<protein>
    <submittedName>
        <fullName evidence="2">Chemotaxis protein CheW</fullName>
    </submittedName>
</protein>
<gene>
    <name evidence="2" type="ORF">SNE35_31755</name>
</gene>
<dbReference type="PANTHER" id="PTHR22617:SF43">
    <property type="entry name" value="PROTEIN PILI"/>
    <property type="match status" value="1"/>
</dbReference>
<proteinExistence type="predicted"/>
<accession>A0ABU5DTF0</accession>
<dbReference type="SUPFAM" id="SSF50341">
    <property type="entry name" value="CheW-like"/>
    <property type="match status" value="1"/>
</dbReference>
<dbReference type="PROSITE" id="PS50851">
    <property type="entry name" value="CHEW"/>
    <property type="match status" value="1"/>
</dbReference>
<keyword evidence="3" id="KW-1185">Reference proteome</keyword>
<dbReference type="Proteomes" id="UP001285263">
    <property type="component" value="Unassembled WGS sequence"/>
</dbReference>
<organism evidence="2 3">
    <name type="scientific">Roseateles agri</name>
    <dbReference type="NCBI Taxonomy" id="3098619"/>
    <lineage>
        <taxon>Bacteria</taxon>
        <taxon>Pseudomonadati</taxon>
        <taxon>Pseudomonadota</taxon>
        <taxon>Betaproteobacteria</taxon>
        <taxon>Burkholderiales</taxon>
        <taxon>Sphaerotilaceae</taxon>
        <taxon>Roseateles</taxon>
    </lineage>
</organism>
<sequence length="156" mass="16565">MWFAESAKHALICRIGTRLCALPLRHVVETLRPLPVAPLAGAPEHVLGVALIRGLGQPVVDVARLLGECDAEVTRYVTLRLGERRVALAVGQVLGTRELALDELQDLPPLLRHAGQDSVTALGQIDAELLLVLNSARLIPPAEVMQAAADAEGLAA</sequence>
<dbReference type="Gene3D" id="2.30.30.40">
    <property type="entry name" value="SH3 Domains"/>
    <property type="match status" value="1"/>
</dbReference>
<evidence type="ECO:0000259" key="1">
    <source>
        <dbReference type="PROSITE" id="PS50851"/>
    </source>
</evidence>
<evidence type="ECO:0000313" key="2">
    <source>
        <dbReference type="EMBL" id="MDY0749115.1"/>
    </source>
</evidence>
<dbReference type="PANTHER" id="PTHR22617">
    <property type="entry name" value="CHEMOTAXIS SENSOR HISTIDINE KINASE-RELATED"/>
    <property type="match status" value="1"/>
</dbReference>
<dbReference type="Gene3D" id="2.40.50.180">
    <property type="entry name" value="CheA-289, Domain 4"/>
    <property type="match status" value="1"/>
</dbReference>
<comment type="caution">
    <text evidence="2">The sequence shown here is derived from an EMBL/GenBank/DDBJ whole genome shotgun (WGS) entry which is preliminary data.</text>
</comment>
<dbReference type="InterPro" id="IPR039315">
    <property type="entry name" value="CheW"/>
</dbReference>
<name>A0ABU5DTF0_9BURK</name>
<dbReference type="Pfam" id="PF01584">
    <property type="entry name" value="CheW"/>
    <property type="match status" value="1"/>
</dbReference>